<evidence type="ECO:0000259" key="2">
    <source>
        <dbReference type="Pfam" id="PF13386"/>
    </source>
</evidence>
<accession>A0A0Q9XXU4</accession>
<evidence type="ECO:0000313" key="4">
    <source>
        <dbReference type="Proteomes" id="UP000053881"/>
    </source>
</evidence>
<feature type="transmembrane region" description="Helical" evidence="1">
    <location>
        <begin position="180"/>
        <end position="205"/>
    </location>
</feature>
<evidence type="ECO:0000313" key="3">
    <source>
        <dbReference type="EMBL" id="KRG13405.1"/>
    </source>
</evidence>
<protein>
    <submittedName>
        <fullName evidence="3">Cytochrome C biosynthesis protein</fullName>
    </submittedName>
</protein>
<evidence type="ECO:0000256" key="1">
    <source>
        <dbReference type="SAM" id="Phobius"/>
    </source>
</evidence>
<feature type="transmembrane region" description="Helical" evidence="1">
    <location>
        <begin position="217"/>
        <end position="241"/>
    </location>
</feature>
<comment type="caution">
    <text evidence="3">The sequence shown here is derived from an EMBL/GenBank/DDBJ whole genome shotgun (WGS) entry which is preliminary data.</text>
</comment>
<dbReference type="PANTHER" id="PTHR31272:SF4">
    <property type="entry name" value="CYTOCHROME C-TYPE BIOGENESIS PROTEIN HI_1454-RELATED"/>
    <property type="match status" value="1"/>
</dbReference>
<dbReference type="EMBL" id="LGPB01000077">
    <property type="protein sequence ID" value="KRG13405.1"/>
    <property type="molecule type" value="Genomic_DNA"/>
</dbReference>
<feature type="transmembrane region" description="Helical" evidence="1">
    <location>
        <begin position="27"/>
        <end position="56"/>
    </location>
</feature>
<dbReference type="InterPro" id="IPR051790">
    <property type="entry name" value="Cytochrome_c-biogenesis_DsbD"/>
</dbReference>
<feature type="transmembrane region" description="Helical" evidence="1">
    <location>
        <begin position="68"/>
        <end position="88"/>
    </location>
</feature>
<keyword evidence="1" id="KW-0812">Transmembrane</keyword>
<proteinExistence type="predicted"/>
<keyword evidence="1" id="KW-1133">Transmembrane helix</keyword>
<name>A0A0Q9XXU4_9BACI</name>
<dbReference type="PANTHER" id="PTHR31272">
    <property type="entry name" value="CYTOCHROME C-TYPE BIOGENESIS PROTEIN HI_1454-RELATED"/>
    <property type="match status" value="1"/>
</dbReference>
<dbReference type="Proteomes" id="UP000053881">
    <property type="component" value="Unassembled WGS sequence"/>
</dbReference>
<gene>
    <name evidence="3" type="ORF">ACA29_08645</name>
</gene>
<dbReference type="Pfam" id="PF13386">
    <property type="entry name" value="DsbD_2"/>
    <property type="match status" value="1"/>
</dbReference>
<sequence>MYQEISKISQFLSEPFMSLYYGAEAPIIVAFLLGLIGALAPCQLTGNISAITLYGNRSLQSCRYWDDVTFFILGKIVVFSGLGLLVWMVGRNFEENIIVLFPVFRKAMGPFLIFLGLFLLGVIRLNIINKLTNKIPLKLRSGKTGSFLMGASFSIAFCPTMFVIFFVTLMPVVLTSTYGMVLPTVFGIGTSIPVLLVMGVISFLGLSGSLLKRSKKVGLWVQRISGVTIILLGILDTITYWA</sequence>
<dbReference type="InterPro" id="IPR039447">
    <property type="entry name" value="UreH-like_TM_dom"/>
</dbReference>
<feature type="transmembrane region" description="Helical" evidence="1">
    <location>
        <begin position="108"/>
        <end position="127"/>
    </location>
</feature>
<feature type="transmembrane region" description="Helical" evidence="1">
    <location>
        <begin position="147"/>
        <end position="174"/>
    </location>
</feature>
<organism evidence="3 4">
    <name type="scientific">Lederbergia galactosidilytica</name>
    <dbReference type="NCBI Taxonomy" id="217031"/>
    <lineage>
        <taxon>Bacteria</taxon>
        <taxon>Bacillati</taxon>
        <taxon>Bacillota</taxon>
        <taxon>Bacilli</taxon>
        <taxon>Bacillales</taxon>
        <taxon>Bacillaceae</taxon>
        <taxon>Lederbergia</taxon>
    </lineage>
</organism>
<dbReference type="AlphaFoldDB" id="A0A0Q9XXU4"/>
<reference evidence="3 4" key="1">
    <citation type="submission" date="2015-06" db="EMBL/GenBank/DDBJ databases">
        <title>Genome sequencing project of Bacillus galactosidilyticus PL133.</title>
        <authorList>
            <person name="Gaiero J."/>
            <person name="Nicol R."/>
            <person name="Habash M."/>
        </authorList>
    </citation>
    <scope>NUCLEOTIDE SEQUENCE [LARGE SCALE GENOMIC DNA]</scope>
    <source>
        <strain evidence="3 4">PL133</strain>
    </source>
</reference>
<feature type="domain" description="Urease accessory protein UreH-like transmembrane" evidence="2">
    <location>
        <begin position="29"/>
        <end position="235"/>
    </location>
</feature>
<keyword evidence="1" id="KW-0472">Membrane</keyword>
<dbReference type="PATRIC" id="fig|217031.4.peg.2840"/>